<dbReference type="EMBL" id="MOOB01000009">
    <property type="protein sequence ID" value="OQE91594.1"/>
    <property type="molecule type" value="Genomic_DNA"/>
</dbReference>
<dbReference type="Pfam" id="PF00491">
    <property type="entry name" value="Arginase"/>
    <property type="match status" value="1"/>
</dbReference>
<dbReference type="Proteomes" id="UP000191691">
    <property type="component" value="Unassembled WGS sequence"/>
</dbReference>
<comment type="caution">
    <text evidence="1">The sequence shown here is derived from an EMBL/GenBank/DDBJ whole genome shotgun (WGS) entry which is preliminary data.</text>
</comment>
<dbReference type="GO" id="GO:0046872">
    <property type="term" value="F:metal ion binding"/>
    <property type="evidence" value="ECO:0007669"/>
    <property type="project" value="InterPro"/>
</dbReference>
<accession>A0A1V6YWD5</accession>
<dbReference type="Gene3D" id="3.40.800.10">
    <property type="entry name" value="Ureohydrolase domain"/>
    <property type="match status" value="1"/>
</dbReference>
<dbReference type="STRING" id="60175.A0A1V6YWD5"/>
<dbReference type="InterPro" id="IPR006035">
    <property type="entry name" value="Ureohydrolase"/>
</dbReference>
<gene>
    <name evidence="1" type="ORF">PENNAL_c0009G08332</name>
</gene>
<organism evidence="1 2">
    <name type="scientific">Penicillium nalgiovense</name>
    <dbReference type="NCBI Taxonomy" id="60175"/>
    <lineage>
        <taxon>Eukaryota</taxon>
        <taxon>Fungi</taxon>
        <taxon>Dikarya</taxon>
        <taxon>Ascomycota</taxon>
        <taxon>Pezizomycotina</taxon>
        <taxon>Eurotiomycetes</taxon>
        <taxon>Eurotiomycetidae</taxon>
        <taxon>Eurotiales</taxon>
        <taxon>Aspergillaceae</taxon>
        <taxon>Penicillium</taxon>
    </lineage>
</organism>
<sequence>MATNAITESVTVPTEFHSLKKLGIKANFPEILPVDELEGEIGRSFELLRRISTAVTQAVAQNTFPLILSGNCMASVGAACGLKIKDLGFIYFDAHDDLDSPDVNENCYFDEMGLCPSLLCVERTGKP</sequence>
<evidence type="ECO:0008006" key="3">
    <source>
        <dbReference type="Google" id="ProtNLM"/>
    </source>
</evidence>
<dbReference type="SUPFAM" id="SSF52768">
    <property type="entry name" value="Arginase/deacetylase"/>
    <property type="match status" value="1"/>
</dbReference>
<protein>
    <recommendedName>
        <fullName evidence="3">Arginase</fullName>
    </recommendedName>
</protein>
<evidence type="ECO:0000313" key="1">
    <source>
        <dbReference type="EMBL" id="OQE91594.1"/>
    </source>
</evidence>
<reference evidence="2" key="1">
    <citation type="journal article" date="2017" name="Nat. Microbiol.">
        <title>Global analysis of biosynthetic gene clusters reveals vast potential of secondary metabolite production in Penicillium species.</title>
        <authorList>
            <person name="Nielsen J.C."/>
            <person name="Grijseels S."/>
            <person name="Prigent S."/>
            <person name="Ji B."/>
            <person name="Dainat J."/>
            <person name="Nielsen K.F."/>
            <person name="Frisvad J.C."/>
            <person name="Workman M."/>
            <person name="Nielsen J."/>
        </authorList>
    </citation>
    <scope>NUCLEOTIDE SEQUENCE [LARGE SCALE GENOMIC DNA]</scope>
    <source>
        <strain evidence="2">IBT 13039</strain>
    </source>
</reference>
<evidence type="ECO:0000313" key="2">
    <source>
        <dbReference type="Proteomes" id="UP000191691"/>
    </source>
</evidence>
<keyword evidence="2" id="KW-1185">Reference proteome</keyword>
<dbReference type="InterPro" id="IPR023696">
    <property type="entry name" value="Ureohydrolase_dom_sf"/>
</dbReference>
<proteinExistence type="predicted"/>
<dbReference type="AlphaFoldDB" id="A0A1V6YWD5"/>
<name>A0A1V6YWD5_PENNA</name>